<evidence type="ECO:0000259" key="2">
    <source>
        <dbReference type="PROSITE" id="PS51462"/>
    </source>
</evidence>
<reference evidence="3 4" key="1">
    <citation type="journal article" date="2014" name="Nature">
        <title>An environmental bacterial taxon with a large and distinct metabolic repertoire.</title>
        <authorList>
            <person name="Wilson M.C."/>
            <person name="Mori T."/>
            <person name="Ruckert C."/>
            <person name="Uria A.R."/>
            <person name="Helf M.J."/>
            <person name="Takada K."/>
            <person name="Gernert C."/>
            <person name="Steffens U.A."/>
            <person name="Heycke N."/>
            <person name="Schmitt S."/>
            <person name="Rinke C."/>
            <person name="Helfrich E.J."/>
            <person name="Brachmann A.O."/>
            <person name="Gurgui C."/>
            <person name="Wakimoto T."/>
            <person name="Kracht M."/>
            <person name="Crusemann M."/>
            <person name="Hentschel U."/>
            <person name="Abe I."/>
            <person name="Matsunaga S."/>
            <person name="Kalinowski J."/>
            <person name="Takeyama H."/>
            <person name="Piel J."/>
        </authorList>
    </citation>
    <scope>NUCLEOTIDE SEQUENCE [LARGE SCALE GENOMIC DNA]</scope>
    <source>
        <strain evidence="4">TSY1</strain>
    </source>
</reference>
<keyword evidence="1" id="KW-0378">Hydrolase</keyword>
<dbReference type="InterPro" id="IPR015797">
    <property type="entry name" value="NUDIX_hydrolase-like_dom_sf"/>
</dbReference>
<dbReference type="GO" id="GO:0051287">
    <property type="term" value="F:NAD binding"/>
    <property type="evidence" value="ECO:0007669"/>
    <property type="project" value="TreeGrafter"/>
</dbReference>
<protein>
    <recommendedName>
        <fullName evidence="2">Nudix hydrolase domain-containing protein</fullName>
    </recommendedName>
</protein>
<dbReference type="GO" id="GO:0047631">
    <property type="term" value="F:ADP-ribose diphosphatase activity"/>
    <property type="evidence" value="ECO:0007669"/>
    <property type="project" value="TreeGrafter"/>
</dbReference>
<evidence type="ECO:0000313" key="4">
    <source>
        <dbReference type="Proteomes" id="UP000019141"/>
    </source>
</evidence>
<feature type="domain" description="Nudix hydrolase" evidence="2">
    <location>
        <begin position="97"/>
        <end position="228"/>
    </location>
</feature>
<dbReference type="InterPro" id="IPR040618">
    <property type="entry name" value="Pre-Nudix"/>
</dbReference>
<dbReference type="Pfam" id="PF00293">
    <property type="entry name" value="NUDIX"/>
    <property type="match status" value="1"/>
</dbReference>
<dbReference type="Proteomes" id="UP000019141">
    <property type="component" value="Unassembled WGS sequence"/>
</dbReference>
<dbReference type="SUPFAM" id="SSF55811">
    <property type="entry name" value="Nudix"/>
    <property type="match status" value="1"/>
</dbReference>
<dbReference type="Gene3D" id="3.40.630.30">
    <property type="match status" value="1"/>
</dbReference>
<dbReference type="AlphaFoldDB" id="W4L8T5"/>
<name>W4L8T5_ENTF1</name>
<organism evidence="3 4">
    <name type="scientific">Entotheonella factor</name>
    <dbReference type="NCBI Taxonomy" id="1429438"/>
    <lineage>
        <taxon>Bacteria</taxon>
        <taxon>Pseudomonadati</taxon>
        <taxon>Nitrospinota/Tectimicrobiota group</taxon>
        <taxon>Candidatus Tectimicrobiota</taxon>
        <taxon>Candidatus Entotheonellia</taxon>
        <taxon>Candidatus Entotheonellales</taxon>
        <taxon>Candidatus Entotheonellaceae</taxon>
        <taxon>Candidatus Entotheonella</taxon>
    </lineage>
</organism>
<proteinExistence type="predicted"/>
<dbReference type="HOGENOM" id="CLU_054299_3_0_7"/>
<keyword evidence="4" id="KW-1185">Reference proteome</keyword>
<dbReference type="EMBL" id="AZHW01001115">
    <property type="protein sequence ID" value="ETW94120.1"/>
    <property type="molecule type" value="Genomic_DNA"/>
</dbReference>
<dbReference type="CDD" id="cd04670">
    <property type="entry name" value="NUDIX_ASFGF2_Nudt6"/>
    <property type="match status" value="1"/>
</dbReference>
<dbReference type="PANTHER" id="PTHR13994:SF13">
    <property type="entry name" value="FI03680P"/>
    <property type="match status" value="1"/>
</dbReference>
<dbReference type="GO" id="GO:0035529">
    <property type="term" value="F:NADH pyrophosphatase activity"/>
    <property type="evidence" value="ECO:0007669"/>
    <property type="project" value="TreeGrafter"/>
</dbReference>
<dbReference type="Pfam" id="PF18290">
    <property type="entry name" value="Nudix_hydro"/>
    <property type="match status" value="1"/>
</dbReference>
<dbReference type="InterPro" id="IPR000086">
    <property type="entry name" value="NUDIX_hydrolase_dom"/>
</dbReference>
<sequence length="252" mass="28609">MVMVDVLEATTNPFRGILPVPEALPDNPERFRQQLAHSLQNWREENYLVVWLEVPIARAALIPIAVEAGFTFHHSSEDYLMLTLRLVEDAIIPPYASHYIGAGGVVINDQRELLVVSERYRSRRGPSYKLPGGALHQGEHLVDGVIREVYEETGVSAEFQALACFRHWHGYRYGKSDIYFVCRLRPLSHEISMQAEEIAECLWMPVDSFLSDEGVHTFNKEIVRAALESPGLAPSLIEGFADDGKREFFMPR</sequence>
<dbReference type="InterPro" id="IPR020084">
    <property type="entry name" value="NUDIX_hydrolase_CS"/>
</dbReference>
<evidence type="ECO:0000256" key="1">
    <source>
        <dbReference type="ARBA" id="ARBA00022801"/>
    </source>
</evidence>
<dbReference type="PROSITE" id="PS51462">
    <property type="entry name" value="NUDIX"/>
    <property type="match status" value="1"/>
</dbReference>
<dbReference type="PROSITE" id="PS00893">
    <property type="entry name" value="NUDIX_BOX"/>
    <property type="match status" value="1"/>
</dbReference>
<dbReference type="InterPro" id="IPR003293">
    <property type="entry name" value="Nudix_hydrolase6-like"/>
</dbReference>
<accession>W4L8T5</accession>
<dbReference type="Gene3D" id="3.90.79.10">
    <property type="entry name" value="Nucleoside Triphosphate Pyrophosphohydrolase"/>
    <property type="match status" value="1"/>
</dbReference>
<gene>
    <name evidence="3" type="ORF">ETSY1_36240</name>
</gene>
<dbReference type="PRINTS" id="PR01356">
    <property type="entry name" value="GFGPROTEIN"/>
</dbReference>
<comment type="caution">
    <text evidence="3">The sequence shown here is derived from an EMBL/GenBank/DDBJ whole genome shotgun (WGS) entry which is preliminary data.</text>
</comment>
<dbReference type="PANTHER" id="PTHR13994">
    <property type="entry name" value="NUDIX HYDROLASE RELATED"/>
    <property type="match status" value="1"/>
</dbReference>
<evidence type="ECO:0000313" key="3">
    <source>
        <dbReference type="EMBL" id="ETW94120.1"/>
    </source>
</evidence>